<dbReference type="PANTHER" id="PTHR31499">
    <property type="entry name" value="MYB FAMILY TRANSCRIPTION FACTOR PHL11"/>
    <property type="match status" value="1"/>
</dbReference>
<dbReference type="GO" id="GO:0003677">
    <property type="term" value="F:DNA binding"/>
    <property type="evidence" value="ECO:0007669"/>
    <property type="project" value="UniProtKB-KW"/>
</dbReference>
<feature type="domain" description="HTH myb-type" evidence="6">
    <location>
        <begin position="387"/>
        <end position="447"/>
    </location>
</feature>
<feature type="compositionally biased region" description="Polar residues" evidence="5">
    <location>
        <begin position="341"/>
        <end position="372"/>
    </location>
</feature>
<feature type="region of interest" description="Disordered" evidence="5">
    <location>
        <begin position="334"/>
        <end position="391"/>
    </location>
</feature>
<dbReference type="InterPro" id="IPR009057">
    <property type="entry name" value="Homeodomain-like_sf"/>
</dbReference>
<dbReference type="FunFam" id="1.10.10.60:FF:000002">
    <property type="entry name" value="Myb family transcription factor"/>
    <property type="match status" value="1"/>
</dbReference>
<dbReference type="AlphaFoldDB" id="C3SA72"/>
<dbReference type="InterPro" id="IPR017930">
    <property type="entry name" value="Myb_dom"/>
</dbReference>
<feature type="compositionally biased region" description="Basic residues" evidence="5">
    <location>
        <begin position="626"/>
        <end position="640"/>
    </location>
</feature>
<dbReference type="EMBL" id="EU730896">
    <property type="protein sequence ID" value="ACF22706.1"/>
    <property type="molecule type" value="Genomic_DNA"/>
</dbReference>
<evidence type="ECO:0000256" key="4">
    <source>
        <dbReference type="ARBA" id="ARBA00023242"/>
    </source>
</evidence>
<dbReference type="SUPFAM" id="SSF46689">
    <property type="entry name" value="Homeodomain-like"/>
    <property type="match status" value="1"/>
</dbReference>
<keyword evidence="4" id="KW-0539">Nucleus</keyword>
<reference evidence="7" key="1">
    <citation type="journal article" date="2009" name="Plant Mol. Biol.">
        <title>Structural characterization of Brachypodium genome and its syntenic relationship with rice and wheat.</title>
        <authorList>
            <person name="Huo N."/>
            <person name="Vogel J.P."/>
            <person name="Lazo G.R."/>
            <person name="You F.M."/>
            <person name="Ma Y."/>
            <person name="McMahon S."/>
            <person name="Dvorak J."/>
            <person name="Anderson O.D."/>
            <person name="Luo M.C."/>
            <person name="Gu Y.Q."/>
        </authorList>
    </citation>
    <scope>NUCLEOTIDE SEQUENCE</scope>
</reference>
<dbReference type="NCBIfam" id="TIGR01557">
    <property type="entry name" value="myb_SHAQKYF"/>
    <property type="match status" value="1"/>
</dbReference>
<dbReference type="PANTHER" id="PTHR31499:SF80">
    <property type="entry name" value="HTH MYB-TYPE DOMAIN-CONTAINING PROTEIN"/>
    <property type="match status" value="1"/>
</dbReference>
<feature type="region of interest" description="Disordered" evidence="5">
    <location>
        <begin position="597"/>
        <end position="643"/>
    </location>
</feature>
<dbReference type="GO" id="GO:0003700">
    <property type="term" value="F:DNA-binding transcription factor activity"/>
    <property type="evidence" value="ECO:0007669"/>
    <property type="project" value="InterPro"/>
</dbReference>
<feature type="compositionally biased region" description="Polar residues" evidence="5">
    <location>
        <begin position="741"/>
        <end position="767"/>
    </location>
</feature>
<evidence type="ECO:0000256" key="3">
    <source>
        <dbReference type="ARBA" id="ARBA00023163"/>
    </source>
</evidence>
<sequence length="767" mass="84481">MTSEDFPKGNRNVVTVWKYIYGASGHTLARTQIAALLRRVHLRLSPQFQLWTPRRNPKESQRMLPLIGPRTSHGPVPRGPAAKLTESFPQPQASAFDIRSLFSRPYRCRPGPSWRFVCFLLKILFSRHFYGQMFLSGREPSFPPLLQMERITTNPFYSPGIPVTVPAPLPSIPASLDESFPRHPDVQNVLMERELRRTPLPPHQSTVAPISGQFHPSAGSVGPLCSPQDVRFSSVLIPEQYTSANPYNPQTQSTGSSSALIYGSQHGGFEPTFTDFPRDVEPAWCPDPVESMLGYSDDVSGGNSLNGMSPIAATDELAKQTEWWTDFMNDDWKDIVDNPSGAKSQPQGGPPVQSSTSVHQSATEQIVTTQSVEPCAVAAPSPSASSNTSKTRMRWTPELHERFVDAVNLLGGSEKATPKGVLKLMKADNLTIYHVKSHLQKYRTARYRPELSEGSSERLDASKEELPSIDLKGNFDLTEALRLQLELQKRLHEQLELLRNPPIQLLNPASASDRERETFGIASDQEAHNPAIRPAQEAHNPAIRPAQEAHNPAIRPARRNQVGRPSWLDRACPDRERGPADRIGSFSFDQLRVCRDGHGDGGGGDGGSRVDAGADEAVGPAAASVRGRRRGRQGRRRGRRGWLPEESGGWVARATGGCGGGMARAPASWHWEQGRGGGWEMDREIEGQEYHLGVQRSLQLRIEEQGKCLQIMIEQQCVPGTDKVRDASTSAEGSKLFSDPPESSTLKDIPNNSQNGTTKQAESGDNE</sequence>
<dbReference type="InterPro" id="IPR046955">
    <property type="entry name" value="PHR1-like"/>
</dbReference>
<keyword evidence="1" id="KW-0805">Transcription regulation</keyword>
<dbReference type="ExpressionAtlas" id="C3SA72">
    <property type="expression patterns" value="baseline"/>
</dbReference>
<evidence type="ECO:0000256" key="5">
    <source>
        <dbReference type="SAM" id="MobiDB-lite"/>
    </source>
</evidence>
<dbReference type="Pfam" id="PF14379">
    <property type="entry name" value="Myb_CC_LHEQLE"/>
    <property type="match status" value="1"/>
</dbReference>
<feature type="region of interest" description="Disordered" evidence="5">
    <location>
        <begin position="721"/>
        <end position="767"/>
    </location>
</feature>
<dbReference type="Pfam" id="PF00249">
    <property type="entry name" value="Myb_DNA-binding"/>
    <property type="match status" value="1"/>
</dbReference>
<name>C3SA72_BRADI</name>
<keyword evidence="3" id="KW-0804">Transcription</keyword>
<dbReference type="InterPro" id="IPR006447">
    <property type="entry name" value="Myb_dom_plants"/>
</dbReference>
<organism evidence="7">
    <name type="scientific">Brachypodium distachyon</name>
    <name type="common">Purple false brome</name>
    <name type="synonym">Trachynia distachya</name>
    <dbReference type="NCBI Taxonomy" id="15368"/>
    <lineage>
        <taxon>Eukaryota</taxon>
        <taxon>Viridiplantae</taxon>
        <taxon>Streptophyta</taxon>
        <taxon>Embryophyta</taxon>
        <taxon>Tracheophyta</taxon>
        <taxon>Spermatophyta</taxon>
        <taxon>Magnoliopsida</taxon>
        <taxon>Liliopsida</taxon>
        <taxon>Poales</taxon>
        <taxon>Poaceae</taxon>
        <taxon>BOP clade</taxon>
        <taxon>Pooideae</taxon>
        <taxon>Stipodae</taxon>
        <taxon>Brachypodieae</taxon>
        <taxon>Brachypodium</taxon>
    </lineage>
</organism>
<evidence type="ECO:0000256" key="1">
    <source>
        <dbReference type="ARBA" id="ARBA00023015"/>
    </source>
</evidence>
<evidence type="ECO:0000313" key="7">
    <source>
        <dbReference type="EMBL" id="ACF22706.1"/>
    </source>
</evidence>
<accession>C3SA72</accession>
<dbReference type="InterPro" id="IPR025756">
    <property type="entry name" value="Myb_CC_LHEQLE"/>
</dbReference>
<evidence type="ECO:0000259" key="6">
    <source>
        <dbReference type="PROSITE" id="PS51294"/>
    </source>
</evidence>
<dbReference type="PROSITE" id="PS51294">
    <property type="entry name" value="HTH_MYB"/>
    <property type="match status" value="1"/>
</dbReference>
<dbReference type="Gene3D" id="1.10.10.60">
    <property type="entry name" value="Homeodomain-like"/>
    <property type="match status" value="1"/>
</dbReference>
<evidence type="ECO:0000256" key="2">
    <source>
        <dbReference type="ARBA" id="ARBA00023125"/>
    </source>
</evidence>
<feature type="compositionally biased region" description="Low complexity" evidence="5">
    <location>
        <begin position="376"/>
        <end position="386"/>
    </location>
</feature>
<proteinExistence type="predicted"/>
<dbReference type="InterPro" id="IPR001005">
    <property type="entry name" value="SANT/Myb"/>
</dbReference>
<keyword evidence="2" id="KW-0238">DNA-binding</keyword>
<protein>
    <submittedName>
        <fullName evidence="7">CDPK substrate protein</fullName>
    </submittedName>
</protein>